<keyword evidence="1" id="KW-0812">Transmembrane</keyword>
<accession>A0A1F6E9N3</accession>
<sequence length="441" mass="49682">MLVLVLLFKFAAGSAPLITPIKAALLLQVAMNAVTAFLVARVLARFTASTWTRSFGMVIWMLNPFLLYETLNGLETSLALLLFAFFFMLALRVEEGKPIGGHWFIGIVGGCMTLARLDMGLYVFVFLVWILARHGWKNGWPKAALSSAFAAFPVLPYFAWNLFNFRMLLTSSSGAETLINHVLIVQDHGTSTFQFLKAIIYNSQYELDYFFRSTGMYSLGAGFIGAFSALSLTGSIRIPRRLREIPVALALFTGFVLLFIADASIRWTARSWYFVSFEMFLSILVVIVADILFRNINYKRTSASILLALVLFSFYVDWSKNLRTVNNERAGQKTLRDAAEWMNENLPKGAVRGSFTAGIQGYFSTSPLIDLDGLVSNTAYAAMKKRELWDFIEKNVEYLSVYDNHFTYRYKSVFGIDDPLARLKFIAEIPGTGGLKIYQVR</sequence>
<dbReference type="AlphaFoldDB" id="A0A1F6E9N3"/>
<reference evidence="2 3" key="1">
    <citation type="journal article" date="2016" name="Nat. Commun.">
        <title>Thousands of microbial genomes shed light on interconnected biogeochemical processes in an aquifer system.</title>
        <authorList>
            <person name="Anantharaman K."/>
            <person name="Brown C.T."/>
            <person name="Hug L.A."/>
            <person name="Sharon I."/>
            <person name="Castelle C.J."/>
            <person name="Probst A.J."/>
            <person name="Thomas B.C."/>
            <person name="Singh A."/>
            <person name="Wilkins M.J."/>
            <person name="Karaoz U."/>
            <person name="Brodie E.L."/>
            <person name="Williams K.H."/>
            <person name="Hubbard S.S."/>
            <person name="Banfield J.F."/>
        </authorList>
    </citation>
    <scope>NUCLEOTIDE SEQUENCE [LARGE SCALE GENOMIC DNA]</scope>
</reference>
<protein>
    <recommendedName>
        <fullName evidence="4">Glycosyltransferase RgtA/B/C/D-like domain-containing protein</fullName>
    </recommendedName>
</protein>
<dbReference type="EMBL" id="MFLP01000024">
    <property type="protein sequence ID" value="OGG70368.1"/>
    <property type="molecule type" value="Genomic_DNA"/>
</dbReference>
<dbReference type="Proteomes" id="UP000176689">
    <property type="component" value="Unassembled WGS sequence"/>
</dbReference>
<evidence type="ECO:0000256" key="1">
    <source>
        <dbReference type="SAM" id="Phobius"/>
    </source>
</evidence>
<organism evidence="2 3">
    <name type="scientific">Candidatus Kaiserbacteria bacterium RIFCSPHIGHO2_12_FULL_53_13</name>
    <dbReference type="NCBI Taxonomy" id="1798502"/>
    <lineage>
        <taxon>Bacteria</taxon>
        <taxon>Candidatus Kaiseribacteriota</taxon>
    </lineage>
</organism>
<feature type="transmembrane region" description="Helical" evidence="1">
    <location>
        <begin position="103"/>
        <end position="131"/>
    </location>
</feature>
<name>A0A1F6E9N3_9BACT</name>
<feature type="transmembrane region" description="Helical" evidence="1">
    <location>
        <begin position="271"/>
        <end position="293"/>
    </location>
</feature>
<evidence type="ECO:0008006" key="4">
    <source>
        <dbReference type="Google" id="ProtNLM"/>
    </source>
</evidence>
<feature type="transmembrane region" description="Helical" evidence="1">
    <location>
        <begin position="65"/>
        <end position="91"/>
    </location>
</feature>
<proteinExistence type="predicted"/>
<feature type="transmembrane region" description="Helical" evidence="1">
    <location>
        <begin position="215"/>
        <end position="233"/>
    </location>
</feature>
<keyword evidence="1" id="KW-1133">Transmembrane helix</keyword>
<evidence type="ECO:0000313" key="2">
    <source>
        <dbReference type="EMBL" id="OGG70368.1"/>
    </source>
</evidence>
<feature type="transmembrane region" description="Helical" evidence="1">
    <location>
        <begin position="24"/>
        <end position="44"/>
    </location>
</feature>
<evidence type="ECO:0000313" key="3">
    <source>
        <dbReference type="Proteomes" id="UP000176689"/>
    </source>
</evidence>
<feature type="transmembrane region" description="Helical" evidence="1">
    <location>
        <begin position="245"/>
        <end position="265"/>
    </location>
</feature>
<keyword evidence="1" id="KW-0472">Membrane</keyword>
<feature type="transmembrane region" description="Helical" evidence="1">
    <location>
        <begin position="143"/>
        <end position="163"/>
    </location>
</feature>
<gene>
    <name evidence="2" type="ORF">A3F27_00575</name>
</gene>
<comment type="caution">
    <text evidence="2">The sequence shown here is derived from an EMBL/GenBank/DDBJ whole genome shotgun (WGS) entry which is preliminary data.</text>
</comment>